<reference evidence="4" key="3">
    <citation type="journal article" date="2023" name="Int. J. Syst. Evol. Microbiol.">
        <title>Sellimonas catena sp. nov., isolated from human faeces.</title>
        <authorList>
            <person name="Hisatomi A."/>
            <person name="Ohkuma M."/>
            <person name="Sakamoto M."/>
        </authorList>
    </citation>
    <scope>NUCLEOTIDE SEQUENCE</scope>
    <source>
        <strain evidence="4">18CBH55</strain>
    </source>
</reference>
<feature type="domain" description="Fibronectin type III-like" evidence="3">
    <location>
        <begin position="338"/>
        <end position="409"/>
    </location>
</feature>
<dbReference type="GO" id="GO:0004553">
    <property type="term" value="F:hydrolase activity, hydrolyzing O-glycosyl compounds"/>
    <property type="evidence" value="ECO:0007669"/>
    <property type="project" value="InterPro"/>
</dbReference>
<dbReference type="Pfam" id="PF14310">
    <property type="entry name" value="Fn3-like"/>
    <property type="match status" value="1"/>
</dbReference>
<dbReference type="SUPFAM" id="SSF51445">
    <property type="entry name" value="(Trans)glycosidases"/>
    <property type="match status" value="1"/>
</dbReference>
<dbReference type="InterPro" id="IPR017853">
    <property type="entry name" value="GH"/>
</dbReference>
<dbReference type="EMBL" id="BSCH01000005">
    <property type="protein sequence ID" value="GLG89606.1"/>
    <property type="molecule type" value="Genomic_DNA"/>
</dbReference>
<proteinExistence type="inferred from homology"/>
<dbReference type="InterPro" id="IPR050288">
    <property type="entry name" value="Cellulose_deg_GH3"/>
</dbReference>
<reference evidence="4" key="2">
    <citation type="submission" date="2022-11" db="EMBL/GenBank/DDBJ databases">
        <title>Draft genome sequence of Sellimonas catena strain 18CBH55.</title>
        <authorList>
            <person name="Atsushi H."/>
            <person name="Moriya O."/>
            <person name="Mitsuo S."/>
        </authorList>
    </citation>
    <scope>NUCLEOTIDE SEQUENCE</scope>
    <source>
        <strain evidence="4">18CBH55</strain>
    </source>
</reference>
<protein>
    <recommendedName>
        <fullName evidence="3">Fibronectin type III-like domain-containing protein</fullName>
    </recommendedName>
</protein>
<gene>
    <name evidence="4" type="ORF">Selli2_10330</name>
</gene>
<dbReference type="PANTHER" id="PTHR42715:SF10">
    <property type="entry name" value="BETA-GLUCOSIDASE"/>
    <property type="match status" value="1"/>
</dbReference>
<dbReference type="Pfam" id="PF01915">
    <property type="entry name" value="Glyco_hydro_3_C"/>
    <property type="match status" value="1"/>
</dbReference>
<keyword evidence="2" id="KW-0378">Hydrolase</keyword>
<comment type="caution">
    <text evidence="4">The sequence shown here is derived from an EMBL/GenBank/DDBJ whole genome shotgun (WGS) entry which is preliminary data.</text>
</comment>
<dbReference type="Gene3D" id="2.60.40.10">
    <property type="entry name" value="Immunoglobulins"/>
    <property type="match status" value="1"/>
</dbReference>
<dbReference type="Pfam" id="PF00933">
    <property type="entry name" value="Glyco_hydro_3"/>
    <property type="match status" value="1"/>
</dbReference>
<dbReference type="Gene3D" id="3.20.20.300">
    <property type="entry name" value="Glycoside hydrolase, family 3, N-terminal domain"/>
    <property type="match status" value="1"/>
</dbReference>
<dbReference type="PANTHER" id="PTHR42715">
    <property type="entry name" value="BETA-GLUCOSIDASE"/>
    <property type="match status" value="1"/>
</dbReference>
<dbReference type="GO" id="GO:0005975">
    <property type="term" value="P:carbohydrate metabolic process"/>
    <property type="evidence" value="ECO:0007669"/>
    <property type="project" value="InterPro"/>
</dbReference>
<dbReference type="InterPro" id="IPR036962">
    <property type="entry name" value="Glyco_hydro_3_N_sf"/>
</dbReference>
<dbReference type="Gene3D" id="3.40.50.1700">
    <property type="entry name" value="Glycoside hydrolase family 3 C-terminal domain"/>
    <property type="match status" value="1"/>
</dbReference>
<evidence type="ECO:0000259" key="3">
    <source>
        <dbReference type="SMART" id="SM01217"/>
    </source>
</evidence>
<evidence type="ECO:0000313" key="4">
    <source>
        <dbReference type="EMBL" id="GLG89606.1"/>
    </source>
</evidence>
<accession>A0A9W6CCI2</accession>
<evidence type="ECO:0000256" key="2">
    <source>
        <dbReference type="ARBA" id="ARBA00022801"/>
    </source>
</evidence>
<name>A0A9W6CCI2_9FIRM</name>
<dbReference type="InterPro" id="IPR002772">
    <property type="entry name" value="Glyco_hydro_3_C"/>
</dbReference>
<evidence type="ECO:0000256" key="1">
    <source>
        <dbReference type="ARBA" id="ARBA00005336"/>
    </source>
</evidence>
<dbReference type="InterPro" id="IPR026891">
    <property type="entry name" value="Fn3-like"/>
</dbReference>
<sequence>MHFERKETMFTGTTSREPEAYEKLHGEIARRAAEEGIVLLKNEEHLLPLKKGSKLALFGSGASRTVKGGTGSGDVNERRSISIYEGLKDAGFEIMTEKWLHEYEEEYKGKRLEWKEAILEKTKSGIDFFTAYSTSPFHVPAGPEIYTVDADAAVFVLARNAGEGADRRAEKGDYFLSDEEYTLLSDVCDRYEKVILLLNSGGVVDLSFIEKLPQIQAVLAVSQPGQEGGTAVADVISGIVSPSGKLTDTWAFSYDDYPNAATFSHNNGNIEEEKYEEGIYVGYRYFDTFEIPVRYGFGYGMSYASFSINTARIETSENGEVRVTVKVKNNSREFSGKEVVQLYVSLPVGKIEKEFRRLCAFAKTRILAPGEEETVEMTFDAGTLTSFDESRAAWILEAGCYGIYVGNSLAESTLEGILDVKQEKVLAETEHICPLRETLEELSVPAEKIRKRYEALINNTENVPHFSYDLAGLDTIRYCYDYKEPGDEAAEITSGLSEDQLILLAVGDPGSGQGSNLGAAGISVPGSAGETSSCAAGQGVKAIVLADGPAGLRLSQNYVVSDGKVQTIPFEAAIERGFFYDGPEQEGDIYYQYCTAFPVGTLLAQTWNEELIREVGNAVGEEMERFEVTLWLAPGMNIHRNPLCGRNFEYYSEDPFLSGKIAAAMTKGVQKHPGCGTTVKHFACNNQEDNRSGSDSILSERTLREIYLRGFEIVIREAQPLAIMTSYNLINGIHAANSYDLCTKAARCEYGFQGLIMTDWTTTQLSEDCTAEGCIKAGNDLVMPGEPEDQESIRQALADGTISEKELRDCVTRIVRTTLK</sequence>
<reference evidence="4" key="1">
    <citation type="submission" date="2022-11" db="EMBL/GenBank/DDBJ databases">
        <title>Draft genome sequence of Sellimonas catena strain 18CBH55.</title>
        <authorList>
            <person name="Hisatomi A."/>
            <person name="Ohkuma M."/>
            <person name="Sakamoto M."/>
        </authorList>
    </citation>
    <scope>NUCLEOTIDE SEQUENCE</scope>
    <source>
        <strain evidence="4">18CBH55</strain>
    </source>
</reference>
<organism evidence="4 5">
    <name type="scientific">Sellimonas catena</name>
    <dbReference type="NCBI Taxonomy" id="2994035"/>
    <lineage>
        <taxon>Bacteria</taxon>
        <taxon>Bacillati</taxon>
        <taxon>Bacillota</taxon>
        <taxon>Clostridia</taxon>
        <taxon>Lachnospirales</taxon>
        <taxon>Lachnospiraceae</taxon>
        <taxon>Sellimonas</taxon>
    </lineage>
</organism>
<dbReference type="SUPFAM" id="SSF52279">
    <property type="entry name" value="Beta-D-glucan exohydrolase, C-terminal domain"/>
    <property type="match status" value="1"/>
</dbReference>
<dbReference type="SMART" id="SM01217">
    <property type="entry name" value="Fn3_like"/>
    <property type="match status" value="1"/>
</dbReference>
<dbReference type="RefSeq" id="WP_281844685.1">
    <property type="nucleotide sequence ID" value="NZ_BSCH01000005.1"/>
</dbReference>
<dbReference type="PRINTS" id="PR00133">
    <property type="entry name" value="GLHYDRLASE3"/>
</dbReference>
<comment type="similarity">
    <text evidence="1">Belongs to the glycosyl hydrolase 3 family.</text>
</comment>
<dbReference type="Proteomes" id="UP001145094">
    <property type="component" value="Unassembled WGS sequence"/>
</dbReference>
<dbReference type="InterPro" id="IPR013783">
    <property type="entry name" value="Ig-like_fold"/>
</dbReference>
<dbReference type="InterPro" id="IPR036881">
    <property type="entry name" value="Glyco_hydro_3_C_sf"/>
</dbReference>
<dbReference type="InterPro" id="IPR001764">
    <property type="entry name" value="Glyco_hydro_3_N"/>
</dbReference>
<evidence type="ECO:0000313" key="5">
    <source>
        <dbReference type="Proteomes" id="UP001145094"/>
    </source>
</evidence>
<dbReference type="AlphaFoldDB" id="A0A9W6CCI2"/>